<accession>A0ABM9CIC1</accession>
<dbReference type="Gene3D" id="3.60.15.10">
    <property type="entry name" value="Ribonuclease Z/Hydroxyacylglutathione hydrolase-like"/>
    <property type="match status" value="1"/>
</dbReference>
<keyword evidence="5" id="KW-0378">Hydrolase</keyword>
<name>A0ABM9CIC1_9BACL</name>
<evidence type="ECO:0000259" key="4">
    <source>
        <dbReference type="SMART" id="SM00849"/>
    </source>
</evidence>
<dbReference type="PANTHER" id="PTHR42951:SF15">
    <property type="entry name" value="METALLO-BETA-LACTAMASE SUPERFAMILY PROTEIN"/>
    <property type="match status" value="1"/>
</dbReference>
<dbReference type="EC" id="3.-.-.-" evidence="5"/>
<dbReference type="InterPro" id="IPR001279">
    <property type="entry name" value="Metallo-B-lactamas"/>
</dbReference>
<dbReference type="Pfam" id="PF00753">
    <property type="entry name" value="Lactamase_B"/>
    <property type="match status" value="1"/>
</dbReference>
<comment type="catalytic activity">
    <reaction evidence="3">
        <text>3',5'-cyclic UMP + H2O = UMP + H(+)</text>
        <dbReference type="Rhea" id="RHEA:70575"/>
        <dbReference type="ChEBI" id="CHEBI:15377"/>
        <dbReference type="ChEBI" id="CHEBI:15378"/>
        <dbReference type="ChEBI" id="CHEBI:57865"/>
        <dbReference type="ChEBI" id="CHEBI:184387"/>
    </reaction>
    <physiologicalReaction direction="left-to-right" evidence="3">
        <dbReference type="Rhea" id="RHEA:70576"/>
    </physiologicalReaction>
</comment>
<comment type="caution">
    <text evidence="5">The sequence shown here is derived from an EMBL/GenBank/DDBJ whole genome shotgun (WGS) entry which is preliminary data.</text>
</comment>
<dbReference type="PANTHER" id="PTHR42951">
    <property type="entry name" value="METALLO-BETA-LACTAMASE DOMAIN-CONTAINING"/>
    <property type="match status" value="1"/>
</dbReference>
<dbReference type="Proteomes" id="UP000838686">
    <property type="component" value="Unassembled WGS sequence"/>
</dbReference>
<evidence type="ECO:0000313" key="5">
    <source>
        <dbReference type="EMBL" id="CAH1215179.1"/>
    </source>
</evidence>
<gene>
    <name evidence="5" type="primary">yflN</name>
    <name evidence="5" type="ORF">PAECIP111893_03888</name>
</gene>
<dbReference type="GO" id="GO:0016787">
    <property type="term" value="F:hydrolase activity"/>
    <property type="evidence" value="ECO:0007669"/>
    <property type="project" value="UniProtKB-KW"/>
</dbReference>
<protein>
    <submittedName>
        <fullName evidence="5">Metallo-hydrolase YflN</fullName>
        <ecNumber evidence="5">3.-.-.-</ecNumber>
    </submittedName>
</protein>
<evidence type="ECO:0000256" key="3">
    <source>
        <dbReference type="ARBA" id="ARBA00048505"/>
    </source>
</evidence>
<sequence length="250" mass="27220">MHIAKGISMLTISAAMMGRTEVIHPALIWDEHTTILVDTGYPGQLPLIREEMEKLGISFNKLNKVILSHQDLDHIGSLPIIAAELAPAVEVFASKLEQPYIQGDAMLLKITPDSIAQAMEAIPAEVPDEWRRAFRQLLENPPKAKVDTLLTDGEELPYCGGLTVIATPGHTPGHISLYHQQSKTLIAADAMIVVDGQLLGPDPQQSLDYAQAKRSLSKFVPFDIAAVICYHGGIYTADVNQRIAELAAAE</sequence>
<reference evidence="5" key="1">
    <citation type="submission" date="2022-01" db="EMBL/GenBank/DDBJ databases">
        <authorList>
            <person name="Criscuolo A."/>
        </authorList>
    </citation>
    <scope>NUCLEOTIDE SEQUENCE</scope>
    <source>
        <strain evidence="5">CIP111893</strain>
    </source>
</reference>
<feature type="domain" description="Metallo-beta-lactamase" evidence="4">
    <location>
        <begin position="22"/>
        <end position="231"/>
    </location>
</feature>
<dbReference type="SMART" id="SM00849">
    <property type="entry name" value="Lactamase_B"/>
    <property type="match status" value="1"/>
</dbReference>
<dbReference type="EMBL" id="CAKMMF010000024">
    <property type="protein sequence ID" value="CAH1215179.1"/>
    <property type="molecule type" value="Genomic_DNA"/>
</dbReference>
<dbReference type="InterPro" id="IPR050855">
    <property type="entry name" value="NDM-1-like"/>
</dbReference>
<evidence type="ECO:0000313" key="6">
    <source>
        <dbReference type="Proteomes" id="UP000838686"/>
    </source>
</evidence>
<evidence type="ECO:0000256" key="2">
    <source>
        <dbReference type="ARBA" id="ARBA00034301"/>
    </source>
</evidence>
<dbReference type="SUPFAM" id="SSF56281">
    <property type="entry name" value="Metallo-hydrolase/oxidoreductase"/>
    <property type="match status" value="1"/>
</dbReference>
<dbReference type="InterPro" id="IPR036866">
    <property type="entry name" value="RibonucZ/Hydroxyglut_hydro"/>
</dbReference>
<dbReference type="CDD" id="cd07721">
    <property type="entry name" value="yflN-like_MBL-fold"/>
    <property type="match status" value="1"/>
</dbReference>
<comment type="catalytic activity">
    <reaction evidence="1">
        <text>3',5'-cyclic CMP + H2O = CMP + H(+)</text>
        <dbReference type="Rhea" id="RHEA:72675"/>
        <dbReference type="ChEBI" id="CHEBI:15377"/>
        <dbReference type="ChEBI" id="CHEBI:15378"/>
        <dbReference type="ChEBI" id="CHEBI:58003"/>
        <dbReference type="ChEBI" id="CHEBI:60377"/>
    </reaction>
    <physiologicalReaction direction="left-to-right" evidence="1">
        <dbReference type="Rhea" id="RHEA:72676"/>
    </physiologicalReaction>
</comment>
<organism evidence="5 6">
    <name type="scientific">Paenibacillus plantiphilus</name>
    <dbReference type="NCBI Taxonomy" id="2905650"/>
    <lineage>
        <taxon>Bacteria</taxon>
        <taxon>Bacillati</taxon>
        <taxon>Bacillota</taxon>
        <taxon>Bacilli</taxon>
        <taxon>Bacillales</taxon>
        <taxon>Paenibacillaceae</taxon>
        <taxon>Paenibacillus</taxon>
    </lineage>
</organism>
<evidence type="ECO:0000256" key="1">
    <source>
        <dbReference type="ARBA" id="ARBA00034221"/>
    </source>
</evidence>
<keyword evidence="6" id="KW-1185">Reference proteome</keyword>
<comment type="function">
    <text evidence="2">Counteracts the endogenous Pycsar antiviral defense system. Phosphodiesterase that enables metal-dependent hydrolysis of host cyclic nucleotide Pycsar defense signals such as cCMP and cUMP.</text>
</comment>
<proteinExistence type="predicted"/>
<dbReference type="RefSeq" id="WP_236344243.1">
    <property type="nucleotide sequence ID" value="NZ_CAKMMF010000024.1"/>
</dbReference>